<gene>
    <name evidence="1" type="primary">112</name>
    <name evidence="1" type="ORF">SEA_CHISANAKITSUNE_112</name>
</gene>
<evidence type="ECO:0008006" key="3">
    <source>
        <dbReference type="Google" id="ProtNLM"/>
    </source>
</evidence>
<sequence>MKCVNPWHVRPVTQKENVLRSEIAIAAVNARKTHCDHGHEFTPENTYEYRGKRHCRVCQRKRSREYKRSH</sequence>
<dbReference type="GeneID" id="77952100"/>
<dbReference type="Proteomes" id="UP000827561">
    <property type="component" value="Segment"/>
</dbReference>
<organism evidence="1 2">
    <name type="scientific">Gordonia phage ChisanaKitsune</name>
    <dbReference type="NCBI Taxonomy" id="2871538"/>
    <lineage>
        <taxon>Viruses</taxon>
        <taxon>Duplodnaviria</taxon>
        <taxon>Heunggongvirae</taxon>
        <taxon>Uroviricota</taxon>
        <taxon>Caudoviricetes</taxon>
        <taxon>Chidieberevirus</taxon>
        <taxon>Chidieberevirus chisanakitsune</taxon>
    </lineage>
</organism>
<accession>A0AAE8BXA5</accession>
<protein>
    <recommendedName>
        <fullName evidence="3">HNH endonuclease</fullName>
    </recommendedName>
</protein>
<reference evidence="1 2" key="1">
    <citation type="submission" date="2021-08" db="EMBL/GenBank/DDBJ databases">
        <authorList>
            <person name="Abebe M.A."/>
            <person name="Anderson J.Z."/>
            <person name="Burris R."/>
            <person name="Durrani M."/>
            <person name="Fetterly M.N."/>
            <person name="Fowler R.A."/>
            <person name="Friedman A."/>
            <person name="Khuong T.M."/>
            <person name="Konnor C.A."/>
            <person name="Madden B.G."/>
            <person name="Makula M.N."/>
            <person name="McTigue K."/>
            <person name="Morgan A.R."/>
            <person name="Qureshi S.I."/>
            <person name="Rainey M."/>
            <person name="Scherer A.E."/>
            <person name="Singer L."/>
            <person name="Thakar S.M."/>
            <person name="Truong P."/>
            <person name="Zaeean M.H."/>
            <person name="Balish M.F."/>
            <person name="Garlena R.A."/>
            <person name="Russell D.A."/>
            <person name="Jacobs-Sera D."/>
            <person name="Hatfull G.F."/>
        </authorList>
    </citation>
    <scope>NUCLEOTIDE SEQUENCE [LARGE SCALE GENOMIC DNA]</scope>
</reference>
<dbReference type="KEGG" id="vg:77952100"/>
<keyword evidence="2" id="KW-1185">Reference proteome</keyword>
<name>A0AAE8BXA5_9CAUD</name>
<evidence type="ECO:0000313" key="2">
    <source>
        <dbReference type="Proteomes" id="UP000827561"/>
    </source>
</evidence>
<dbReference type="RefSeq" id="YP_010675759.1">
    <property type="nucleotide sequence ID" value="NC_071006.1"/>
</dbReference>
<evidence type="ECO:0000313" key="1">
    <source>
        <dbReference type="EMBL" id="QZE10899.1"/>
    </source>
</evidence>
<proteinExistence type="predicted"/>
<dbReference type="EMBL" id="MZ820089">
    <property type="protein sequence ID" value="QZE10899.1"/>
    <property type="molecule type" value="Genomic_DNA"/>
</dbReference>